<dbReference type="EMBL" id="JAGIZQ010000005">
    <property type="protein sequence ID" value="KAH6628043.1"/>
    <property type="molecule type" value="Genomic_DNA"/>
</dbReference>
<protein>
    <submittedName>
        <fullName evidence="1">Uncharacterized protein</fullName>
    </submittedName>
</protein>
<accession>A0ACB7P2S9</accession>
<organism evidence="1 2">
    <name type="scientific">Chaetomium tenue</name>
    <dbReference type="NCBI Taxonomy" id="1854479"/>
    <lineage>
        <taxon>Eukaryota</taxon>
        <taxon>Fungi</taxon>
        <taxon>Dikarya</taxon>
        <taxon>Ascomycota</taxon>
        <taxon>Pezizomycotina</taxon>
        <taxon>Sordariomycetes</taxon>
        <taxon>Sordariomycetidae</taxon>
        <taxon>Sordariales</taxon>
        <taxon>Chaetomiaceae</taxon>
        <taxon>Chaetomium</taxon>
    </lineage>
</organism>
<dbReference type="Proteomes" id="UP000724584">
    <property type="component" value="Unassembled WGS sequence"/>
</dbReference>
<name>A0ACB7P2S9_9PEZI</name>
<sequence>MSNPTVLVTGSAGHLGTALMLALPELGYTPIGIDIKAGPTTTHVGSITDTAFLASVFTTHQPAHVIHAATLHKPHVDSHTKNDFIQTNIAGTLALLEAATTTTTSPQTTQPPSSPSARTVKSFIFISTTSTFGTALTPSPGSPASWITETTPTPTPKNIYGTSKTAAEDLCHLLHLQTSLPVIILRTSRFFPEDDDDSTRRTAVTGGADNLKVLELAYRRVDIADVVSACVCAMQKGADAAAGRAGGVAWGRYIVSAPTPFGSGEEVLRGLNGGDAEGVLRRAVPGVGAVFEGRGWSFLGRVDRVYDSGRAVRELGWRPEYTFEKVVERVGRGEWWGSELALRVGKLGYHDVSMGVYTTREEGADGVSSL</sequence>
<comment type="caution">
    <text evidence="1">The sequence shown here is derived from an EMBL/GenBank/DDBJ whole genome shotgun (WGS) entry which is preliminary data.</text>
</comment>
<evidence type="ECO:0000313" key="2">
    <source>
        <dbReference type="Proteomes" id="UP000724584"/>
    </source>
</evidence>
<gene>
    <name evidence="1" type="ORF">F5144DRAFT_653914</name>
</gene>
<evidence type="ECO:0000313" key="1">
    <source>
        <dbReference type="EMBL" id="KAH6628043.1"/>
    </source>
</evidence>
<reference evidence="1 2" key="1">
    <citation type="journal article" date="2021" name="Nat. Commun.">
        <title>Genetic determinants of endophytism in the Arabidopsis root mycobiome.</title>
        <authorList>
            <person name="Mesny F."/>
            <person name="Miyauchi S."/>
            <person name="Thiergart T."/>
            <person name="Pickel B."/>
            <person name="Atanasova L."/>
            <person name="Karlsson M."/>
            <person name="Huettel B."/>
            <person name="Barry K.W."/>
            <person name="Haridas S."/>
            <person name="Chen C."/>
            <person name="Bauer D."/>
            <person name="Andreopoulos W."/>
            <person name="Pangilinan J."/>
            <person name="LaButti K."/>
            <person name="Riley R."/>
            <person name="Lipzen A."/>
            <person name="Clum A."/>
            <person name="Drula E."/>
            <person name="Henrissat B."/>
            <person name="Kohler A."/>
            <person name="Grigoriev I.V."/>
            <person name="Martin F.M."/>
            <person name="Hacquard S."/>
        </authorList>
    </citation>
    <scope>NUCLEOTIDE SEQUENCE [LARGE SCALE GENOMIC DNA]</scope>
    <source>
        <strain evidence="1 2">MPI-SDFR-AT-0079</strain>
    </source>
</reference>
<proteinExistence type="predicted"/>
<keyword evidence="2" id="KW-1185">Reference proteome</keyword>